<dbReference type="Proteomes" id="UP000598146">
    <property type="component" value="Unassembled WGS sequence"/>
</dbReference>
<feature type="transmembrane region" description="Helical" evidence="2">
    <location>
        <begin position="106"/>
        <end position="124"/>
    </location>
</feature>
<dbReference type="RefSeq" id="WP_196412298.1">
    <property type="nucleotide sequence ID" value="NZ_JADQTO010000002.1"/>
</dbReference>
<organism evidence="3 4">
    <name type="scientific">Actinoplanes aureus</name>
    <dbReference type="NCBI Taxonomy" id="2792083"/>
    <lineage>
        <taxon>Bacteria</taxon>
        <taxon>Bacillati</taxon>
        <taxon>Actinomycetota</taxon>
        <taxon>Actinomycetes</taxon>
        <taxon>Micromonosporales</taxon>
        <taxon>Micromonosporaceae</taxon>
        <taxon>Actinoplanes</taxon>
    </lineage>
</organism>
<proteinExistence type="predicted"/>
<feature type="region of interest" description="Disordered" evidence="1">
    <location>
        <begin position="217"/>
        <end position="391"/>
    </location>
</feature>
<evidence type="ECO:0000256" key="2">
    <source>
        <dbReference type="SAM" id="Phobius"/>
    </source>
</evidence>
<evidence type="ECO:0000256" key="1">
    <source>
        <dbReference type="SAM" id="MobiDB-lite"/>
    </source>
</evidence>
<feature type="transmembrane region" description="Helical" evidence="2">
    <location>
        <begin position="68"/>
        <end position="94"/>
    </location>
</feature>
<gene>
    <name evidence="3" type="ORF">I4J89_03205</name>
</gene>
<keyword evidence="2" id="KW-0812">Transmembrane</keyword>
<feature type="transmembrane region" description="Helical" evidence="2">
    <location>
        <begin position="21"/>
        <end position="48"/>
    </location>
</feature>
<feature type="compositionally biased region" description="Pro residues" evidence="1">
    <location>
        <begin position="339"/>
        <end position="348"/>
    </location>
</feature>
<keyword evidence="4" id="KW-1185">Reference proteome</keyword>
<keyword evidence="2" id="KW-0472">Membrane</keyword>
<evidence type="ECO:0000313" key="4">
    <source>
        <dbReference type="Proteomes" id="UP000598146"/>
    </source>
</evidence>
<comment type="caution">
    <text evidence="3">The sequence shown here is derived from an EMBL/GenBank/DDBJ whole genome shotgun (WGS) entry which is preliminary data.</text>
</comment>
<dbReference type="EMBL" id="JADQTO010000002">
    <property type="protein sequence ID" value="MBG0560474.1"/>
    <property type="molecule type" value="Genomic_DNA"/>
</dbReference>
<dbReference type="AlphaFoldDB" id="A0A931FZJ8"/>
<feature type="compositionally biased region" description="Low complexity" evidence="1">
    <location>
        <begin position="276"/>
        <end position="291"/>
    </location>
</feature>
<sequence>MTVPTYSSPNPAPSPRPARPVTVTLASLLLYGVAAAQLLIAVVLLATLGDVEDAYVTSYGGTEFDSEVGSVIKATLVVFAGLYVIIAVGLVTLSILNGLGKNPARIVTWVFAGIGLCCNTGALLDSVPGAVTTSTTEGGPTDQQFEATLTDTLPSWYTPVVMTLTVLTLIALIAVIILLALPKSNAYFRKPVAWNPAGQYPGYPGYQPGAYGQPGYPAYGQPYPGQPGSGPPYPGQPGSGPPYPGQPGSAPPYPGQPGSAPPYPGQPGSAPPYPGQPGSAPSYPGQPGQPGSAPPYPGQPGSAGPYPGQPNPYGTPHSSAPSGYPGHLGTPEQYGQPGQPAPGLPPYPGQHGTHTPGSGQPASDPWAAPPPSGDQPPAEDDRQQRPPTDPA</sequence>
<keyword evidence="2" id="KW-1133">Transmembrane helix</keyword>
<feature type="transmembrane region" description="Helical" evidence="2">
    <location>
        <begin position="156"/>
        <end position="181"/>
    </location>
</feature>
<accession>A0A931FZJ8</accession>
<evidence type="ECO:0000313" key="3">
    <source>
        <dbReference type="EMBL" id="MBG0560474.1"/>
    </source>
</evidence>
<protein>
    <submittedName>
        <fullName evidence="3">Uncharacterized protein</fullName>
    </submittedName>
</protein>
<feature type="compositionally biased region" description="Pro residues" evidence="1">
    <location>
        <begin position="229"/>
        <end position="275"/>
    </location>
</feature>
<reference evidence="3" key="1">
    <citation type="submission" date="2020-11" db="EMBL/GenBank/DDBJ databases">
        <title>Isolation and identification of active actinomycetes.</title>
        <authorList>
            <person name="Sun X."/>
        </authorList>
    </citation>
    <scope>NUCLEOTIDE SEQUENCE</scope>
    <source>
        <strain evidence="3">NEAU-A11</strain>
    </source>
</reference>
<name>A0A931FZJ8_9ACTN</name>